<feature type="region of interest" description="Disordered" evidence="1">
    <location>
        <begin position="1"/>
        <end position="99"/>
    </location>
</feature>
<dbReference type="EMBL" id="BRXU01000004">
    <property type="protein sequence ID" value="GLC50865.1"/>
    <property type="molecule type" value="Genomic_DNA"/>
</dbReference>
<evidence type="ECO:0000313" key="2">
    <source>
        <dbReference type="EMBL" id="GLC50865.1"/>
    </source>
</evidence>
<protein>
    <submittedName>
        <fullName evidence="2">Uncharacterized protein</fullName>
    </submittedName>
</protein>
<keyword evidence="3" id="KW-1185">Reference proteome</keyword>
<proteinExistence type="predicted"/>
<sequence>MPVGQHRRLSDAGFGNASSSHKTFTAAQQEPVETAAGANGQTPRSPAARKAGSSPSAGARSSRSPVSSPPRQPRSPARAVVSGGGFGPGTFGAPDGSSGGGDIADVLASYLDDFRHEVRDMVHGMQVDMVRQSVAAEMLYQKDIAVLQQSNRVLREEIGRLRQELAANMPFEPL</sequence>
<evidence type="ECO:0000313" key="3">
    <source>
        <dbReference type="Proteomes" id="UP001165080"/>
    </source>
</evidence>
<comment type="caution">
    <text evidence="2">The sequence shown here is derived from an EMBL/GenBank/DDBJ whole genome shotgun (WGS) entry which is preliminary data.</text>
</comment>
<evidence type="ECO:0000256" key="1">
    <source>
        <dbReference type="SAM" id="MobiDB-lite"/>
    </source>
</evidence>
<dbReference type="Proteomes" id="UP001165080">
    <property type="component" value="Unassembled WGS sequence"/>
</dbReference>
<organism evidence="2 3">
    <name type="scientific">Pleodorina starrii</name>
    <dbReference type="NCBI Taxonomy" id="330485"/>
    <lineage>
        <taxon>Eukaryota</taxon>
        <taxon>Viridiplantae</taxon>
        <taxon>Chlorophyta</taxon>
        <taxon>core chlorophytes</taxon>
        <taxon>Chlorophyceae</taxon>
        <taxon>CS clade</taxon>
        <taxon>Chlamydomonadales</taxon>
        <taxon>Volvocaceae</taxon>
        <taxon>Pleodorina</taxon>
    </lineage>
</organism>
<feature type="compositionally biased region" description="Low complexity" evidence="1">
    <location>
        <begin position="43"/>
        <end position="66"/>
    </location>
</feature>
<name>A0A9W6F015_9CHLO</name>
<gene>
    <name evidence="2" type="primary">PLEST008596</name>
    <name evidence="2" type="ORF">PLESTB_000440600</name>
</gene>
<dbReference type="AlphaFoldDB" id="A0A9W6F015"/>
<feature type="compositionally biased region" description="Polar residues" evidence="1">
    <location>
        <begin position="16"/>
        <end position="28"/>
    </location>
</feature>
<accession>A0A9W6F015</accession>
<reference evidence="2 3" key="1">
    <citation type="journal article" date="2023" name="Commun. Biol.">
        <title>Reorganization of the ancestral sex-determining regions during the evolution of trioecy in Pleodorina starrii.</title>
        <authorList>
            <person name="Takahashi K."/>
            <person name="Suzuki S."/>
            <person name="Kawai-Toyooka H."/>
            <person name="Yamamoto K."/>
            <person name="Hamaji T."/>
            <person name="Ootsuki R."/>
            <person name="Yamaguchi H."/>
            <person name="Kawachi M."/>
            <person name="Higashiyama T."/>
            <person name="Nozaki H."/>
        </authorList>
    </citation>
    <scope>NUCLEOTIDE SEQUENCE [LARGE SCALE GENOMIC DNA]</scope>
    <source>
        <strain evidence="2 3">NIES-4479</strain>
    </source>
</reference>